<evidence type="ECO:0000313" key="2">
    <source>
        <dbReference type="EMBL" id="MCL7046036.1"/>
    </source>
</evidence>
<dbReference type="AlphaFoldDB" id="A0AA42B0P5"/>
<dbReference type="EMBL" id="JAJJMA010276664">
    <property type="protein sequence ID" value="MCL7046036.1"/>
    <property type="molecule type" value="Genomic_DNA"/>
</dbReference>
<gene>
    <name evidence="2" type="ORF">MKW94_007231</name>
</gene>
<proteinExistence type="predicted"/>
<dbReference type="Proteomes" id="UP001177140">
    <property type="component" value="Unassembled WGS sequence"/>
</dbReference>
<keyword evidence="3" id="KW-1185">Reference proteome</keyword>
<dbReference type="Pfam" id="PF10551">
    <property type="entry name" value="MULE"/>
    <property type="match status" value="1"/>
</dbReference>
<dbReference type="InterPro" id="IPR018289">
    <property type="entry name" value="MULE_transposase_dom"/>
</dbReference>
<evidence type="ECO:0000313" key="3">
    <source>
        <dbReference type="Proteomes" id="UP001177140"/>
    </source>
</evidence>
<dbReference type="PANTHER" id="PTHR31973:SF187">
    <property type="entry name" value="MUTATOR TRANSPOSASE MUDRA PROTEIN"/>
    <property type="match status" value="1"/>
</dbReference>
<dbReference type="PANTHER" id="PTHR31973">
    <property type="entry name" value="POLYPROTEIN, PUTATIVE-RELATED"/>
    <property type="match status" value="1"/>
</dbReference>
<sequence length="205" mass="23582">MANAKWVVPRIFDYVSEHINCKPSTIQRGMKRKYKVEISYWTAWHARHICLEKVYGSFEDSYGCVPELCRQIRLANPDNVATWSKEEGVAEQFGVLFVMYKASLDGFLKGCRWVIGLDGTFLKGKYGGMVLAAMGLDNNNGIFPIAIYICRNECKETWNNFLSILAPHVTKEENPITFISDQQKGMSDLLVLHISFFRVRWLLEQ</sequence>
<organism evidence="2 3">
    <name type="scientific">Papaver nudicaule</name>
    <name type="common">Iceland poppy</name>
    <dbReference type="NCBI Taxonomy" id="74823"/>
    <lineage>
        <taxon>Eukaryota</taxon>
        <taxon>Viridiplantae</taxon>
        <taxon>Streptophyta</taxon>
        <taxon>Embryophyta</taxon>
        <taxon>Tracheophyta</taxon>
        <taxon>Spermatophyta</taxon>
        <taxon>Magnoliopsida</taxon>
        <taxon>Ranunculales</taxon>
        <taxon>Papaveraceae</taxon>
        <taxon>Papaveroideae</taxon>
        <taxon>Papaver</taxon>
    </lineage>
</organism>
<comment type="caution">
    <text evidence="2">The sequence shown here is derived from an EMBL/GenBank/DDBJ whole genome shotgun (WGS) entry which is preliminary data.</text>
</comment>
<feature type="domain" description="MULE transposase" evidence="1">
    <location>
        <begin position="114"/>
        <end position="193"/>
    </location>
</feature>
<protein>
    <recommendedName>
        <fullName evidence="1">MULE transposase domain-containing protein</fullName>
    </recommendedName>
</protein>
<name>A0AA42B0P5_PAPNU</name>
<evidence type="ECO:0000259" key="1">
    <source>
        <dbReference type="Pfam" id="PF10551"/>
    </source>
</evidence>
<reference evidence="2" key="1">
    <citation type="submission" date="2022-03" db="EMBL/GenBank/DDBJ databases">
        <title>A functionally conserved STORR gene fusion in Papaver species that diverged 16.8 million years ago.</title>
        <authorList>
            <person name="Catania T."/>
        </authorList>
    </citation>
    <scope>NUCLEOTIDE SEQUENCE</scope>
    <source>
        <strain evidence="2">S-191538</strain>
    </source>
</reference>
<accession>A0AA42B0P5</accession>